<organism evidence="4">
    <name type="scientific">Blastobotrys adeninivorans</name>
    <name type="common">Yeast</name>
    <name type="synonym">Arxula adeninivorans</name>
    <dbReference type="NCBI Taxonomy" id="409370"/>
    <lineage>
        <taxon>Eukaryota</taxon>
        <taxon>Fungi</taxon>
        <taxon>Dikarya</taxon>
        <taxon>Ascomycota</taxon>
        <taxon>Saccharomycotina</taxon>
        <taxon>Dipodascomycetes</taxon>
        <taxon>Dipodascales</taxon>
        <taxon>Trichomonascaceae</taxon>
        <taxon>Blastobotrys</taxon>
    </lineage>
</organism>
<dbReference type="Pfam" id="PF15456">
    <property type="entry name" value="Uds1"/>
    <property type="match status" value="1"/>
</dbReference>
<feature type="coiled-coil region" evidence="1">
    <location>
        <begin position="512"/>
        <end position="606"/>
    </location>
</feature>
<proteinExistence type="predicted"/>
<reference evidence="4" key="2">
    <citation type="submission" date="2014-06" db="EMBL/GenBank/DDBJ databases">
        <title>The complete genome of Blastobotrys (Arxula) adeninivorans LS3 - a yeast of biotechnological interest.</title>
        <authorList>
            <person name="Kunze G."/>
            <person name="Gaillardin C."/>
            <person name="Czernicka M."/>
            <person name="Durrens P."/>
            <person name="Martin T."/>
            <person name="Boer E."/>
            <person name="Gabaldon T."/>
            <person name="Cruz J."/>
            <person name="Talla E."/>
            <person name="Marck C."/>
            <person name="Goffeau A."/>
            <person name="Barbe V."/>
            <person name="Baret P."/>
            <person name="Baronian K."/>
            <person name="Beier S."/>
            <person name="Bleykasten C."/>
            <person name="Bode R."/>
            <person name="Casaregola S."/>
            <person name="Despons L."/>
            <person name="Fairhead C."/>
            <person name="Giersberg M."/>
            <person name="Gierski P."/>
            <person name="Hahnel U."/>
            <person name="Hartmann A."/>
            <person name="Jankowska D."/>
            <person name="Jubin C."/>
            <person name="Jung P."/>
            <person name="Lafontaine I."/>
            <person name="Leh-Louis V."/>
            <person name="Lemaire M."/>
            <person name="Marcet-Houben M."/>
            <person name="Mascher M."/>
            <person name="Morel G."/>
            <person name="Richard G.-F."/>
            <person name="Riechen J."/>
            <person name="Sacerdot C."/>
            <person name="Sarkar A."/>
            <person name="Savel G."/>
            <person name="Schacherer J."/>
            <person name="Sherman D."/>
            <person name="Straub M.-L."/>
            <person name="Stein N."/>
            <person name="Thierry A."/>
            <person name="Trautwein-Schult A."/>
            <person name="Westhof E."/>
            <person name="Worch S."/>
            <person name="Dujon B."/>
            <person name="Souciet J.-L."/>
            <person name="Wincker P."/>
            <person name="Scholz U."/>
            <person name="Neuveglise N."/>
        </authorList>
    </citation>
    <scope>NUCLEOTIDE SEQUENCE</scope>
    <source>
        <strain evidence="4">LS3</strain>
    </source>
</reference>
<feature type="domain" description="Up-regulated during septation protein 1" evidence="3">
    <location>
        <begin position="77"/>
        <end position="213"/>
    </location>
</feature>
<feature type="region of interest" description="Disordered" evidence="2">
    <location>
        <begin position="469"/>
        <end position="497"/>
    </location>
</feature>
<accession>A0A060TGE2</accession>
<gene>
    <name evidence="4" type="ORF">GNLVRS02_ARAD1D22880g</name>
</gene>
<feature type="coiled-coil region" evidence="1">
    <location>
        <begin position="665"/>
        <end position="692"/>
    </location>
</feature>
<feature type="region of interest" description="Disordered" evidence="2">
    <location>
        <begin position="221"/>
        <end position="270"/>
    </location>
</feature>
<name>A0A060TGE2_BLAAD</name>
<feature type="compositionally biased region" description="Low complexity" evidence="2">
    <location>
        <begin position="139"/>
        <end position="161"/>
    </location>
</feature>
<evidence type="ECO:0000256" key="1">
    <source>
        <dbReference type="SAM" id="Coils"/>
    </source>
</evidence>
<dbReference type="AlphaFoldDB" id="A0A060TGE2"/>
<evidence type="ECO:0000259" key="3">
    <source>
        <dbReference type="Pfam" id="PF15456"/>
    </source>
</evidence>
<dbReference type="Gene3D" id="1.10.287.1490">
    <property type="match status" value="1"/>
</dbReference>
<keyword evidence="1" id="KW-0175">Coiled coil</keyword>
<feature type="region of interest" description="Disordered" evidence="2">
    <location>
        <begin position="134"/>
        <end position="178"/>
    </location>
</feature>
<evidence type="ECO:0000313" key="4">
    <source>
        <dbReference type="EMBL" id="CDP37932.1"/>
    </source>
</evidence>
<protein>
    <submittedName>
        <fullName evidence="4">ARAD1D22880p</fullName>
    </submittedName>
</protein>
<feature type="compositionally biased region" description="Low complexity" evidence="2">
    <location>
        <begin position="247"/>
        <end position="263"/>
    </location>
</feature>
<dbReference type="InterPro" id="IPR029191">
    <property type="entry name" value="Uds1"/>
</dbReference>
<dbReference type="EMBL" id="HG937694">
    <property type="protein sequence ID" value="CDP37932.1"/>
    <property type="molecule type" value="Genomic_DNA"/>
</dbReference>
<feature type="coiled-coil region" evidence="1">
    <location>
        <begin position="441"/>
        <end position="468"/>
    </location>
</feature>
<sequence>MDNALRIYDMDTPTNDQKPFDGFAHAQSPQHYLNAPATINSTDSGGGNPQYSPMDISSSSYFDVSPLLNVHDTMALHYLVQKSIADAKGYRVLSYQELDEAMNESKMLHSRLSDLDHKISMETKLRDAAASLQKLHMEGSPSSPNSGSSSRRSFRISSGSSSKRRLSRHAEEEYEVSNRKIQALETDRARLQARATELDLKILHHHVGVLALTHPGSQSASAQSFESHLRQLSAGSSTTATMDPHSHQQQHPPNSHHQQANQQRISDSHMAHATSRMINQRMSGSLGSSTSALSSRSIDESDATVDSIISMMSSSLASPTTSPRSAPVGEKLPFLSTLTQNLVSQHDALKGQLASRDQYCGELQSIIKETVNELDPSIEISSTNPSELRNASQAAIQAVRGNHSSEKEQLSSQLDQSRFEHQSLLAEFERTKLEHEENMNANDKSAHVEQLQQELEQLKSEHQSLKLSATNGLSQDRELSTSADAVGPSDSAEGGKVKSLLKQQLDTLSASYDANCAELERLEVENVNLKTQLRDLRFKTEAEMQELQNELKANQERVTEWKERCDTLRSELESVVRSLEDVTRQSVEYESERVQLESKVEELQKKLFEDSQSNLDKRVSRMEVRGLNMSSPDLSADASSSSSVAEPTSVTLLRHEFRRIIMDLNTKHSKELKREQQEKKKMENLLRSIKRSSYMANLPPGKLESFGIEAL</sequence>
<reference evidence="4" key="1">
    <citation type="submission" date="2014-02" db="EMBL/GenBank/DDBJ databases">
        <authorList>
            <person name="Genoscope - CEA"/>
        </authorList>
    </citation>
    <scope>NUCLEOTIDE SEQUENCE</scope>
    <source>
        <strain evidence="4">LS3</strain>
    </source>
</reference>
<evidence type="ECO:0000256" key="2">
    <source>
        <dbReference type="SAM" id="MobiDB-lite"/>
    </source>
</evidence>